<keyword evidence="3" id="KW-0964">Secreted</keyword>
<evidence type="ECO:0000256" key="3">
    <source>
        <dbReference type="ARBA" id="ARBA00022525"/>
    </source>
</evidence>
<keyword evidence="4 8" id="KW-0540">Nuclease</keyword>
<dbReference type="EMBL" id="JARO02010732">
    <property type="protein sequence ID" value="KPP60460.1"/>
    <property type="molecule type" value="Genomic_DNA"/>
</dbReference>
<evidence type="ECO:0000259" key="9">
    <source>
        <dbReference type="SMART" id="SM00092"/>
    </source>
</evidence>
<feature type="domain" description="Ribonuclease A-domain" evidence="9">
    <location>
        <begin position="2"/>
        <end position="111"/>
    </location>
</feature>
<evidence type="ECO:0000256" key="5">
    <source>
        <dbReference type="ARBA" id="ARBA00022759"/>
    </source>
</evidence>
<evidence type="ECO:0000256" key="1">
    <source>
        <dbReference type="ARBA" id="ARBA00004613"/>
    </source>
</evidence>
<evidence type="ECO:0000256" key="7">
    <source>
        <dbReference type="ARBA" id="ARBA00023157"/>
    </source>
</evidence>
<gene>
    <name evidence="10" type="ORF">Z043_121540</name>
</gene>
<organism evidence="10 11">
    <name type="scientific">Scleropages formosus</name>
    <name type="common">Asian bonytongue</name>
    <name type="synonym">Osteoglossum formosum</name>
    <dbReference type="NCBI Taxonomy" id="113540"/>
    <lineage>
        <taxon>Eukaryota</taxon>
        <taxon>Metazoa</taxon>
        <taxon>Chordata</taxon>
        <taxon>Craniata</taxon>
        <taxon>Vertebrata</taxon>
        <taxon>Euteleostomi</taxon>
        <taxon>Actinopterygii</taxon>
        <taxon>Neopterygii</taxon>
        <taxon>Teleostei</taxon>
        <taxon>Osteoglossocephala</taxon>
        <taxon>Osteoglossomorpha</taxon>
        <taxon>Osteoglossiformes</taxon>
        <taxon>Osteoglossidae</taxon>
        <taxon>Scleropages</taxon>
    </lineage>
</organism>
<keyword evidence="5 8" id="KW-0255">Endonuclease</keyword>
<dbReference type="InterPro" id="IPR023412">
    <property type="entry name" value="RNaseA_domain"/>
</dbReference>
<protein>
    <submittedName>
        <fullName evidence="10">Angiogenin-4-like</fullName>
    </submittedName>
</protein>
<dbReference type="GO" id="GO:0050830">
    <property type="term" value="P:defense response to Gram-positive bacterium"/>
    <property type="evidence" value="ECO:0007669"/>
    <property type="project" value="TreeGrafter"/>
</dbReference>
<comment type="subcellular location">
    <subcellularLocation>
        <location evidence="1">Secreted</location>
    </subcellularLocation>
</comment>
<comment type="caution">
    <text evidence="10">The sequence shown here is derived from an EMBL/GenBank/DDBJ whole genome shotgun (WGS) entry which is preliminary data.</text>
</comment>
<sequence length="244" mass="28903">MQHYDFKNQHGCRVKMKTREIFNENDNICKELNTFIIHSSKNQMKAFCSNSRTFYAKPNLYRSNQPFFVITCELKRGIHRNRCKYKEQPKSTQYLIIGCENKLPVHYEGDRRNIWSPTFLVLLVATVIVATVKEETKYKKFLRQHFKNQHGCTTEIKRRKIFNEKYNTCKRKNSFIVSSTTNQIKDICDKAGTFYGEPNLYRSNQPFPVITCRLKKGTYRNNCEYNDGKKSSRYLIIGCENKLP</sequence>
<dbReference type="GO" id="GO:0004519">
    <property type="term" value="F:endonuclease activity"/>
    <property type="evidence" value="ECO:0007669"/>
    <property type="project" value="UniProtKB-KW"/>
</dbReference>
<dbReference type="GO" id="GO:0003676">
    <property type="term" value="F:nucleic acid binding"/>
    <property type="evidence" value="ECO:0007669"/>
    <property type="project" value="InterPro"/>
</dbReference>
<dbReference type="GO" id="GO:0016787">
    <property type="term" value="F:hydrolase activity"/>
    <property type="evidence" value="ECO:0007669"/>
    <property type="project" value="UniProtKB-KW"/>
</dbReference>
<evidence type="ECO:0000313" key="10">
    <source>
        <dbReference type="EMBL" id="KPP60460.1"/>
    </source>
</evidence>
<dbReference type="GO" id="GO:0004540">
    <property type="term" value="F:RNA nuclease activity"/>
    <property type="evidence" value="ECO:0007669"/>
    <property type="project" value="TreeGrafter"/>
</dbReference>
<dbReference type="SUPFAM" id="SSF54076">
    <property type="entry name" value="RNase A-like"/>
    <property type="match status" value="2"/>
</dbReference>
<dbReference type="Pfam" id="PF00074">
    <property type="entry name" value="RnaseA"/>
    <property type="match status" value="2"/>
</dbReference>
<dbReference type="PANTHER" id="PTHR11437">
    <property type="entry name" value="RIBONUCLEASE"/>
    <property type="match status" value="1"/>
</dbReference>
<feature type="non-terminal residue" evidence="10">
    <location>
        <position position="244"/>
    </location>
</feature>
<dbReference type="GO" id="GO:0005576">
    <property type="term" value="C:extracellular region"/>
    <property type="evidence" value="ECO:0007669"/>
    <property type="project" value="UniProtKB-SubCell"/>
</dbReference>
<dbReference type="PANTHER" id="PTHR11437:SF10">
    <property type="entry name" value="ANGIOGENIN-RELATED"/>
    <property type="match status" value="1"/>
</dbReference>
<evidence type="ECO:0000256" key="6">
    <source>
        <dbReference type="ARBA" id="ARBA00022801"/>
    </source>
</evidence>
<dbReference type="PROSITE" id="PS00127">
    <property type="entry name" value="RNASE_PANCREATIC"/>
    <property type="match status" value="1"/>
</dbReference>
<dbReference type="AlphaFoldDB" id="A0A0P7WBW1"/>
<reference evidence="10 11" key="1">
    <citation type="submission" date="2015-08" db="EMBL/GenBank/DDBJ databases">
        <title>The genome of the Asian arowana (Scleropages formosus).</title>
        <authorList>
            <person name="Tan M.H."/>
            <person name="Gan H.M."/>
            <person name="Croft L.J."/>
            <person name="Austin C.M."/>
        </authorList>
    </citation>
    <scope>NUCLEOTIDE SEQUENCE [LARGE SCALE GENOMIC DNA]</scope>
    <source>
        <strain evidence="10">Aro1</strain>
    </source>
</reference>
<comment type="similarity">
    <text evidence="2 8">Belongs to the pancreatic ribonuclease family.</text>
</comment>
<keyword evidence="6 8" id="KW-0378">Hydrolase</keyword>
<evidence type="ECO:0000256" key="2">
    <source>
        <dbReference type="ARBA" id="ARBA00005600"/>
    </source>
</evidence>
<dbReference type="InterPro" id="IPR001427">
    <property type="entry name" value="RNaseA"/>
</dbReference>
<dbReference type="SMART" id="SM00092">
    <property type="entry name" value="RNAse_Pc"/>
    <property type="match status" value="2"/>
</dbReference>
<evidence type="ECO:0000256" key="8">
    <source>
        <dbReference type="RuleBase" id="RU000651"/>
    </source>
</evidence>
<proteinExistence type="inferred from homology"/>
<evidence type="ECO:0000313" key="11">
    <source>
        <dbReference type="Proteomes" id="UP000034805"/>
    </source>
</evidence>
<dbReference type="Proteomes" id="UP000034805">
    <property type="component" value="Unassembled WGS sequence"/>
</dbReference>
<dbReference type="InterPro" id="IPR023411">
    <property type="entry name" value="RNaseA_AS"/>
</dbReference>
<accession>A0A0P7WBW1</accession>
<dbReference type="InterPro" id="IPR036816">
    <property type="entry name" value="RNaseA-like_dom_sf"/>
</dbReference>
<keyword evidence="7" id="KW-1015">Disulfide bond</keyword>
<evidence type="ECO:0000256" key="4">
    <source>
        <dbReference type="ARBA" id="ARBA00022722"/>
    </source>
</evidence>
<name>A0A0P7WBW1_SCLFO</name>
<dbReference type="Gene3D" id="3.10.130.10">
    <property type="entry name" value="Ribonuclease A-like domain"/>
    <property type="match status" value="2"/>
</dbReference>
<feature type="domain" description="Ribonuclease A-domain" evidence="9">
    <location>
        <begin position="134"/>
        <end position="244"/>
    </location>
</feature>